<organism evidence="2 3">
    <name type="scientific">Spirosoma endbachense</name>
    <dbReference type="NCBI Taxonomy" id="2666025"/>
    <lineage>
        <taxon>Bacteria</taxon>
        <taxon>Pseudomonadati</taxon>
        <taxon>Bacteroidota</taxon>
        <taxon>Cytophagia</taxon>
        <taxon>Cytophagales</taxon>
        <taxon>Cytophagaceae</taxon>
        <taxon>Spirosoma</taxon>
    </lineage>
</organism>
<proteinExistence type="predicted"/>
<dbReference type="RefSeq" id="WP_198424727.1">
    <property type="nucleotide sequence ID" value="NZ_CP045997.1"/>
</dbReference>
<gene>
    <name evidence="2" type="ORF">GJR95_20800</name>
</gene>
<feature type="region of interest" description="Disordered" evidence="1">
    <location>
        <begin position="190"/>
        <end position="224"/>
    </location>
</feature>
<dbReference type="Proteomes" id="UP000464577">
    <property type="component" value="Chromosome"/>
</dbReference>
<name>A0A6P1VX16_9BACT</name>
<dbReference type="EMBL" id="CP045997">
    <property type="protein sequence ID" value="QHV97295.1"/>
    <property type="molecule type" value="Genomic_DNA"/>
</dbReference>
<dbReference type="KEGG" id="senf:GJR95_20800"/>
<reference evidence="2 3" key="1">
    <citation type="submission" date="2019-11" db="EMBL/GenBank/DDBJ databases">
        <title>Spirosoma endbachense sp. nov., isolated from a natural salt meadow.</title>
        <authorList>
            <person name="Rojas J."/>
            <person name="Ambika Manirajan B."/>
            <person name="Ratering S."/>
            <person name="Suarez C."/>
            <person name="Geissler-Plaum R."/>
            <person name="Schnell S."/>
        </authorList>
    </citation>
    <scope>NUCLEOTIDE SEQUENCE [LARGE SCALE GENOMIC DNA]</scope>
    <source>
        <strain evidence="2 3">I-24</strain>
    </source>
</reference>
<accession>A0A6P1VX16</accession>
<sequence>MNTELEGFWSQIIDGYFRHDIKQLEAIDIGDEKYGLCAVEQFMAVASTLELLGKLLSKSAAKIANEDAAWAYYFKHYLAEHKKIKGAIHALVRHGVAHLFLPKYIGISKSVERDALMFKNEEGLPVLNVSKLTSLFIASLNKVKDDLTNDPELSKRFLANYTQLLQSSDSDFDNYRITIDEYIVDHPSTQAETSYKTKSTQEYRQPPQTTVPYRTPITSSKSDD</sequence>
<evidence type="ECO:0000313" key="3">
    <source>
        <dbReference type="Proteomes" id="UP000464577"/>
    </source>
</evidence>
<protein>
    <submittedName>
        <fullName evidence="2">Uncharacterized protein</fullName>
    </submittedName>
</protein>
<keyword evidence="3" id="KW-1185">Reference proteome</keyword>
<evidence type="ECO:0000256" key="1">
    <source>
        <dbReference type="SAM" id="MobiDB-lite"/>
    </source>
</evidence>
<evidence type="ECO:0000313" key="2">
    <source>
        <dbReference type="EMBL" id="QHV97295.1"/>
    </source>
</evidence>
<dbReference type="AlphaFoldDB" id="A0A6P1VX16"/>